<organism evidence="1">
    <name type="scientific">Timema poppense</name>
    <name type="common">Walking stick</name>
    <dbReference type="NCBI Taxonomy" id="170557"/>
    <lineage>
        <taxon>Eukaryota</taxon>
        <taxon>Metazoa</taxon>
        <taxon>Ecdysozoa</taxon>
        <taxon>Arthropoda</taxon>
        <taxon>Hexapoda</taxon>
        <taxon>Insecta</taxon>
        <taxon>Pterygota</taxon>
        <taxon>Neoptera</taxon>
        <taxon>Polyneoptera</taxon>
        <taxon>Phasmatodea</taxon>
        <taxon>Timematodea</taxon>
        <taxon>Timematoidea</taxon>
        <taxon>Timematidae</taxon>
        <taxon>Timema</taxon>
    </lineage>
</organism>
<proteinExistence type="predicted"/>
<name>A0A7R9HG52_TIMPO</name>
<reference evidence="1" key="1">
    <citation type="submission" date="2020-11" db="EMBL/GenBank/DDBJ databases">
        <authorList>
            <person name="Tran Van P."/>
        </authorList>
    </citation>
    <scope>NUCLEOTIDE SEQUENCE</scope>
</reference>
<protein>
    <submittedName>
        <fullName evidence="1">Uncharacterized protein</fullName>
    </submittedName>
</protein>
<gene>
    <name evidence="1" type="ORF">TPSB3V08_LOCUS14288</name>
</gene>
<sequence>MTFLISGCNLTPLFFHQDVNLGSVLSGTSSSSRAVGIRLGLLPWQQRARSASLSPAWTTGCRVSPEKVHAFLFASVYVAPRLMETLTPVRSRGGGLAKRDLKHLVKSSALRNTHGRVE</sequence>
<accession>A0A7R9HG52</accession>
<dbReference type="EMBL" id="OD038979">
    <property type="protein sequence ID" value="CAD7420873.1"/>
    <property type="molecule type" value="Genomic_DNA"/>
</dbReference>
<dbReference type="AlphaFoldDB" id="A0A7R9HG52"/>
<evidence type="ECO:0000313" key="1">
    <source>
        <dbReference type="EMBL" id="CAD7420873.1"/>
    </source>
</evidence>